<dbReference type="AlphaFoldDB" id="A0A3P7J151"/>
<evidence type="ECO:0000313" key="3">
    <source>
        <dbReference type="Proteomes" id="UP000270094"/>
    </source>
</evidence>
<feature type="compositionally biased region" description="Low complexity" evidence="1">
    <location>
        <begin position="70"/>
        <end position="89"/>
    </location>
</feature>
<feature type="compositionally biased region" description="Acidic residues" evidence="1">
    <location>
        <begin position="90"/>
        <end position="99"/>
    </location>
</feature>
<protein>
    <submittedName>
        <fullName evidence="2">Uncharacterized protein</fullName>
    </submittedName>
</protein>
<evidence type="ECO:0000313" key="2">
    <source>
        <dbReference type="EMBL" id="VDM70187.1"/>
    </source>
</evidence>
<keyword evidence="3" id="KW-1185">Reference proteome</keyword>
<reference evidence="2 3" key="1">
    <citation type="submission" date="2018-11" db="EMBL/GenBank/DDBJ databases">
        <authorList>
            <consortium name="Pathogen Informatics"/>
        </authorList>
    </citation>
    <scope>NUCLEOTIDE SEQUENCE [LARGE SCALE GENOMIC DNA]</scope>
</reference>
<proteinExistence type="predicted"/>
<feature type="non-terminal residue" evidence="2">
    <location>
        <position position="230"/>
    </location>
</feature>
<dbReference type="Proteomes" id="UP000270094">
    <property type="component" value="Unassembled WGS sequence"/>
</dbReference>
<feature type="region of interest" description="Disordered" evidence="1">
    <location>
        <begin position="70"/>
        <end position="99"/>
    </location>
</feature>
<evidence type="ECO:0000256" key="1">
    <source>
        <dbReference type="SAM" id="MobiDB-lite"/>
    </source>
</evidence>
<sequence>MLSNYNLPNLEALISSVREKNLPQTFDSFHSPLSEPNAGQHFYPGSLAKRASLTPPEFWGKYDKRDVCSSDSMSHTTTVSSSSLSNTATYEDDEDDIIDDPAPLGTMDDLSHSDSQGSVAIATRHSYHLSGRYSCSRGKYKCMLDVNSPMDEHGAVFLSDAIHDNNVEQENYALTGNMLNPDMRLPSSSSAISISDRYSIGSECSSTLSSQAHYVHGSFTSIDSQMLSDA</sequence>
<dbReference type="EMBL" id="UYYB01015019">
    <property type="protein sequence ID" value="VDM70187.1"/>
    <property type="molecule type" value="Genomic_DNA"/>
</dbReference>
<name>A0A3P7J151_STRVU</name>
<gene>
    <name evidence="2" type="ORF">SVUK_LOCUS5185</name>
</gene>
<accession>A0A3P7J151</accession>
<organism evidence="2 3">
    <name type="scientific">Strongylus vulgaris</name>
    <name type="common">Blood worm</name>
    <dbReference type="NCBI Taxonomy" id="40348"/>
    <lineage>
        <taxon>Eukaryota</taxon>
        <taxon>Metazoa</taxon>
        <taxon>Ecdysozoa</taxon>
        <taxon>Nematoda</taxon>
        <taxon>Chromadorea</taxon>
        <taxon>Rhabditida</taxon>
        <taxon>Rhabditina</taxon>
        <taxon>Rhabditomorpha</taxon>
        <taxon>Strongyloidea</taxon>
        <taxon>Strongylidae</taxon>
        <taxon>Strongylus</taxon>
    </lineage>
</organism>
<dbReference type="OrthoDB" id="3214149at2759"/>